<dbReference type="InterPro" id="IPR002514">
    <property type="entry name" value="Transposase_8"/>
</dbReference>
<dbReference type="InterPro" id="IPR048020">
    <property type="entry name" value="Transpos_IS3"/>
</dbReference>
<evidence type="ECO:0000313" key="3">
    <source>
        <dbReference type="Proteomes" id="UP001139521"/>
    </source>
</evidence>
<dbReference type="InterPro" id="IPR050900">
    <property type="entry name" value="Transposase_IS3/IS150/IS904"/>
</dbReference>
<reference evidence="2" key="1">
    <citation type="submission" date="2022-01" db="EMBL/GenBank/DDBJ databases">
        <title>Genome sequencing of Zunongwangia sp. M21534 genome.</title>
        <authorList>
            <person name="Chen Y."/>
            <person name="Dong C."/>
            <person name="Shao Z."/>
        </authorList>
    </citation>
    <scope>NUCLEOTIDE SEQUENCE</scope>
    <source>
        <strain evidence="2">MCCC M21534</strain>
    </source>
</reference>
<dbReference type="InterPro" id="IPR025948">
    <property type="entry name" value="HTH-like_dom"/>
</dbReference>
<dbReference type="PROSITE" id="PS50994">
    <property type="entry name" value="INTEGRASE"/>
    <property type="match status" value="1"/>
</dbReference>
<evidence type="ECO:0000259" key="1">
    <source>
        <dbReference type="PROSITE" id="PS50994"/>
    </source>
</evidence>
<protein>
    <submittedName>
        <fullName evidence="2">IS3 family transposase</fullName>
    </submittedName>
</protein>
<dbReference type="Gene3D" id="3.30.420.10">
    <property type="entry name" value="Ribonuclease H-like superfamily/Ribonuclease H"/>
    <property type="match status" value="1"/>
</dbReference>
<comment type="caution">
    <text evidence="2">The sequence shown here is derived from an EMBL/GenBank/DDBJ whole genome shotgun (WGS) entry which is preliminary data.</text>
</comment>
<dbReference type="PANTHER" id="PTHR46889:SF4">
    <property type="entry name" value="TRANSPOSASE INSO FOR INSERTION SEQUENCE ELEMENT IS911B-RELATED"/>
    <property type="match status" value="1"/>
</dbReference>
<accession>A0A9X1ZXE0</accession>
<proteinExistence type="predicted"/>
<dbReference type="InterPro" id="IPR009057">
    <property type="entry name" value="Homeodomain-like_sf"/>
</dbReference>
<dbReference type="Pfam" id="PF13276">
    <property type="entry name" value="HTH_21"/>
    <property type="match status" value="1"/>
</dbReference>
<name>A0A9X1ZXE0_9FLAO</name>
<dbReference type="PANTHER" id="PTHR46889">
    <property type="entry name" value="TRANSPOSASE INSF FOR INSERTION SEQUENCE IS3B-RELATED"/>
    <property type="match status" value="1"/>
</dbReference>
<dbReference type="Pfam" id="PF01527">
    <property type="entry name" value="HTH_Tnp_1"/>
    <property type="match status" value="1"/>
</dbReference>
<dbReference type="GO" id="GO:0006313">
    <property type="term" value="P:DNA transposition"/>
    <property type="evidence" value="ECO:0007669"/>
    <property type="project" value="InterPro"/>
</dbReference>
<dbReference type="SUPFAM" id="SSF53098">
    <property type="entry name" value="Ribonuclease H-like"/>
    <property type="match status" value="1"/>
</dbReference>
<dbReference type="Pfam" id="PF13333">
    <property type="entry name" value="rve_2"/>
    <property type="match status" value="1"/>
</dbReference>
<dbReference type="GO" id="GO:0015074">
    <property type="term" value="P:DNA integration"/>
    <property type="evidence" value="ECO:0007669"/>
    <property type="project" value="InterPro"/>
</dbReference>
<dbReference type="NCBIfam" id="NF033516">
    <property type="entry name" value="transpos_IS3"/>
    <property type="match status" value="1"/>
</dbReference>
<dbReference type="InterPro" id="IPR001584">
    <property type="entry name" value="Integrase_cat-core"/>
</dbReference>
<dbReference type="GO" id="GO:0004803">
    <property type="term" value="F:transposase activity"/>
    <property type="evidence" value="ECO:0007669"/>
    <property type="project" value="InterPro"/>
</dbReference>
<dbReference type="Proteomes" id="UP001139521">
    <property type="component" value="Unassembled WGS sequence"/>
</dbReference>
<feature type="domain" description="Integrase catalytic" evidence="1">
    <location>
        <begin position="212"/>
        <end position="380"/>
    </location>
</feature>
<dbReference type="AlphaFoldDB" id="A0A9X1ZXE0"/>
<gene>
    <name evidence="2" type="ORF">L1967_12235</name>
</gene>
<dbReference type="GO" id="GO:0003677">
    <property type="term" value="F:DNA binding"/>
    <property type="evidence" value="ECO:0007669"/>
    <property type="project" value="InterPro"/>
</dbReference>
<evidence type="ECO:0000313" key="2">
    <source>
        <dbReference type="EMBL" id="MCL6219065.1"/>
    </source>
</evidence>
<organism evidence="2 3">
    <name type="scientific">Zunongwangia pacifica</name>
    <dbReference type="NCBI Taxonomy" id="2911062"/>
    <lineage>
        <taxon>Bacteria</taxon>
        <taxon>Pseudomonadati</taxon>
        <taxon>Bacteroidota</taxon>
        <taxon>Flavobacteriia</taxon>
        <taxon>Flavobacteriales</taxon>
        <taxon>Flavobacteriaceae</taxon>
        <taxon>Zunongwangia</taxon>
    </lineage>
</organism>
<dbReference type="InterPro" id="IPR036397">
    <property type="entry name" value="RNaseH_sf"/>
</dbReference>
<dbReference type="EMBL" id="JAKHSK010000016">
    <property type="protein sequence ID" value="MCL6219065.1"/>
    <property type="molecule type" value="Genomic_DNA"/>
</dbReference>
<dbReference type="InterPro" id="IPR012337">
    <property type="entry name" value="RNaseH-like_sf"/>
</dbReference>
<keyword evidence="3" id="KW-1185">Reference proteome</keyword>
<dbReference type="SUPFAM" id="SSF46689">
    <property type="entry name" value="Homeodomain-like"/>
    <property type="match status" value="1"/>
</dbReference>
<sequence length="386" mass="46225">MKKRYYSPELKEQAVRLSYQRENIKELADELGLEVQRIYKWRKAAKTTIFPKPEKAIPDDTLEVKRLRKALREKELELEIFKKGRAHLLQERWEIYGFIASYKHLYPIERMCKVFKISRSSFYRWYTAGPSKRRLELSLFTDLIKTEFDQSKKRYGSTRIAEKLKRKGYCISRFRVAKIMRANNWVSKHKRKFKATTDSNHSYPVCRNLLNRNFNPIRLNKAWVSDITYIQTNQGWLYLTTIIDLFDRQVIGWSLSTSLHTDQTIIPAWKMAVSKRTINMDLLFHSDRGIQYASKTFRSFIKSNPLVTQSMSRKGNCWDNSVAESFFKTLKVELIYDDDFKTIEQAKTAIFEYIEIWYNRKRLHSFLGYKTPYEVEQKFYQFKKVA</sequence>
<dbReference type="Pfam" id="PF00665">
    <property type="entry name" value="rve"/>
    <property type="match status" value="1"/>
</dbReference>